<comment type="cofactor">
    <cofactor evidence="1">
        <name>Zn(2+)</name>
        <dbReference type="ChEBI" id="CHEBI:29105"/>
    </cofactor>
</comment>
<dbReference type="AlphaFoldDB" id="A0A7U4E6U3"/>
<name>A0A7U4E6U3_RUNSL</name>
<feature type="active site" description="Proton donor/acceptor" evidence="7">
    <location>
        <position position="383"/>
    </location>
</feature>
<feature type="domain" description="Peptidase M14" evidence="9">
    <location>
        <begin position="53"/>
        <end position="418"/>
    </location>
</feature>
<evidence type="ECO:0000313" key="11">
    <source>
        <dbReference type="Proteomes" id="UP000000493"/>
    </source>
</evidence>
<dbReference type="Pfam" id="PF00246">
    <property type="entry name" value="Peptidase_M14"/>
    <property type="match status" value="1"/>
</dbReference>
<dbReference type="SUPFAM" id="SSF53187">
    <property type="entry name" value="Zn-dependent exopeptidases"/>
    <property type="match status" value="1"/>
</dbReference>
<dbReference type="Gene3D" id="3.40.630.10">
    <property type="entry name" value="Zn peptidases"/>
    <property type="match status" value="1"/>
</dbReference>
<dbReference type="KEGG" id="rsi:Runsl_3133"/>
<evidence type="ECO:0000256" key="4">
    <source>
        <dbReference type="ARBA" id="ARBA00022801"/>
    </source>
</evidence>
<reference evidence="11" key="1">
    <citation type="submission" date="2011-06" db="EMBL/GenBank/DDBJ databases">
        <title>The complete genome of chromosome of Runella slithyformis DSM 19594.</title>
        <authorList>
            <consortium name="US DOE Joint Genome Institute (JGI-PGF)"/>
            <person name="Lucas S."/>
            <person name="Han J."/>
            <person name="Lapidus A."/>
            <person name="Bruce D."/>
            <person name="Goodwin L."/>
            <person name="Pitluck S."/>
            <person name="Peters L."/>
            <person name="Kyrpides N."/>
            <person name="Mavromatis K."/>
            <person name="Ivanova N."/>
            <person name="Ovchinnikova G."/>
            <person name="Zhang X."/>
            <person name="Misra M."/>
            <person name="Detter J.C."/>
            <person name="Tapia R."/>
            <person name="Han C."/>
            <person name="Land M."/>
            <person name="Hauser L."/>
            <person name="Markowitz V."/>
            <person name="Cheng J.-F."/>
            <person name="Hugenholtz P."/>
            <person name="Woyke T."/>
            <person name="Wu D."/>
            <person name="Tindall B."/>
            <person name="Faehrich R."/>
            <person name="Brambilla E."/>
            <person name="Klenk H.-P."/>
            <person name="Eisen J.A."/>
        </authorList>
    </citation>
    <scope>NUCLEOTIDE SEQUENCE [LARGE SCALE GENOMIC DNA]</scope>
    <source>
        <strain evidence="11">ATCC 29530 / DSM 19594 / LMG 11500 / NCIMB 11436 / LSU 4</strain>
    </source>
</reference>
<dbReference type="GO" id="GO:0005615">
    <property type="term" value="C:extracellular space"/>
    <property type="evidence" value="ECO:0007669"/>
    <property type="project" value="TreeGrafter"/>
</dbReference>
<evidence type="ECO:0000256" key="5">
    <source>
        <dbReference type="ARBA" id="ARBA00022833"/>
    </source>
</evidence>
<keyword evidence="11" id="KW-1185">Reference proteome</keyword>
<keyword evidence="10" id="KW-0121">Carboxypeptidase</keyword>
<evidence type="ECO:0000256" key="8">
    <source>
        <dbReference type="SAM" id="SignalP"/>
    </source>
</evidence>
<dbReference type="GO" id="GO:0006508">
    <property type="term" value="P:proteolysis"/>
    <property type="evidence" value="ECO:0007669"/>
    <property type="project" value="UniProtKB-KW"/>
</dbReference>
<dbReference type="SMART" id="SM00631">
    <property type="entry name" value="Zn_pept"/>
    <property type="match status" value="1"/>
</dbReference>
<comment type="similarity">
    <text evidence="2 7">Belongs to the peptidase M14 family.</text>
</comment>
<evidence type="ECO:0000256" key="6">
    <source>
        <dbReference type="ARBA" id="ARBA00023049"/>
    </source>
</evidence>
<accession>A0A7U4E6U3</accession>
<dbReference type="PANTHER" id="PTHR11705:SF143">
    <property type="entry name" value="SLL0236 PROTEIN"/>
    <property type="match status" value="1"/>
</dbReference>
<keyword evidence="3" id="KW-0645">Protease</keyword>
<evidence type="ECO:0000259" key="9">
    <source>
        <dbReference type="PROSITE" id="PS52035"/>
    </source>
</evidence>
<evidence type="ECO:0000256" key="3">
    <source>
        <dbReference type="ARBA" id="ARBA00022670"/>
    </source>
</evidence>
<keyword evidence="4" id="KW-0378">Hydrolase</keyword>
<dbReference type="EMBL" id="CP002859">
    <property type="protein sequence ID" value="AEI49514.1"/>
    <property type="molecule type" value="Genomic_DNA"/>
</dbReference>
<dbReference type="PROSITE" id="PS51257">
    <property type="entry name" value="PROKAR_LIPOPROTEIN"/>
    <property type="match status" value="1"/>
</dbReference>
<dbReference type="PROSITE" id="PS52035">
    <property type="entry name" value="PEPTIDASE_M14"/>
    <property type="match status" value="1"/>
</dbReference>
<sequence length="602" mass="67642">MKKHIHLFIYALIGCTLAVNAFAQTAPQTDPDLNGMRAIGTPANPKVKWGWNYYMDYAGFNKLMQELAKAYPDLVKYESIGKSFQGREMYVMTITDFKSGKPEHKPAFWIDGNIHANELQGTQFAMYTAWYLAESFGKMDFVTDMLKGRTFYIIPSLNPDAHENFIYKSNTTSSSRSGMMPLDDDGDGLVDEDTYDDLDGDGNIVTMRRKSPTGRYKADPDFPGRMILAKPDEQGEYEMLGFEGIDNDGDGRVNEDNPGSYDPNRDWGWGWQPDYIQSGALFYPGTLPETQNVKKFFYSHPNIAGAQSYHNFGGMFLRPPGAEEDAMYVPQSDIAVYDVIGKAGEKMIPGYKYYVLWKDLYTVYGGEIDWIGLGRGVFMFSNEINTSWRMFNKNSTENRNQNSEFEEFDKFLLLGDGYVKWKPIKHPQYGEIEIGGTKRNYIRNTPGFLLEEEGHRNMAFTMLHAYHMPKLEIIDIRTKALANGLTEVTAVVQNQRAIPTHSAHDLRFKIERPDYITLKNAQVLAGMIVENDDLGITKEQKRNPQTIEVANIPGTVGGGGGGGGFGGGGGNSVKVRWIVKGKADKWTVEVDSRKGGVISKTL</sequence>
<gene>
    <name evidence="10" type="ordered locus">Runsl_3133</name>
</gene>
<reference evidence="10 11" key="2">
    <citation type="journal article" date="2012" name="Stand. Genomic Sci.">
        <title>Complete genome sequence of the aquatic bacterium Runella slithyformis type strain (LSU 4(T)).</title>
        <authorList>
            <person name="Copeland A."/>
            <person name="Zhang X."/>
            <person name="Misra M."/>
            <person name="Lapidus A."/>
            <person name="Nolan M."/>
            <person name="Lucas S."/>
            <person name="Deshpande S."/>
            <person name="Cheng J.F."/>
            <person name="Tapia R."/>
            <person name="Goodwin L.A."/>
            <person name="Pitluck S."/>
            <person name="Liolios K."/>
            <person name="Pagani I."/>
            <person name="Ivanova N."/>
            <person name="Mikhailova N."/>
            <person name="Pati A."/>
            <person name="Chen A."/>
            <person name="Palaniappan K."/>
            <person name="Land M."/>
            <person name="Hauser L."/>
            <person name="Pan C."/>
            <person name="Jeffries C.D."/>
            <person name="Detter J.C."/>
            <person name="Brambilla E.M."/>
            <person name="Rohde M."/>
            <person name="Djao O.D."/>
            <person name="Goker M."/>
            <person name="Sikorski J."/>
            <person name="Tindall B.J."/>
            <person name="Woyke T."/>
            <person name="Bristow J."/>
            <person name="Eisen J.A."/>
            <person name="Markowitz V."/>
            <person name="Hugenholtz P."/>
            <person name="Kyrpides N.C."/>
            <person name="Klenk H.P."/>
            <person name="Mavromatis K."/>
        </authorList>
    </citation>
    <scope>NUCLEOTIDE SEQUENCE [LARGE SCALE GENOMIC DNA]</scope>
    <source>
        <strain evidence="11">ATCC 29530 / DSM 19594 / LMG 11500 / NCIMB 11436 / LSU 4</strain>
    </source>
</reference>
<dbReference type="RefSeq" id="WP_013928821.1">
    <property type="nucleotide sequence ID" value="NC_015703.1"/>
</dbReference>
<dbReference type="InterPro" id="IPR000834">
    <property type="entry name" value="Peptidase_M14"/>
</dbReference>
<keyword evidence="6" id="KW-0482">Metalloprotease</keyword>
<feature type="chain" id="PRO_5031012697" evidence="8">
    <location>
        <begin position="24"/>
        <end position="602"/>
    </location>
</feature>
<protein>
    <submittedName>
        <fullName evidence="10">Peptidase M14 carboxypeptidase A</fullName>
    </submittedName>
</protein>
<evidence type="ECO:0000313" key="10">
    <source>
        <dbReference type="EMBL" id="AEI49514.1"/>
    </source>
</evidence>
<keyword evidence="8" id="KW-0732">Signal</keyword>
<dbReference type="GO" id="GO:0004181">
    <property type="term" value="F:metallocarboxypeptidase activity"/>
    <property type="evidence" value="ECO:0007669"/>
    <property type="project" value="InterPro"/>
</dbReference>
<dbReference type="CDD" id="cd06905">
    <property type="entry name" value="M14-like"/>
    <property type="match status" value="1"/>
</dbReference>
<evidence type="ECO:0000256" key="1">
    <source>
        <dbReference type="ARBA" id="ARBA00001947"/>
    </source>
</evidence>
<proteinExistence type="inferred from homology"/>
<dbReference type="GO" id="GO:0008270">
    <property type="term" value="F:zinc ion binding"/>
    <property type="evidence" value="ECO:0007669"/>
    <property type="project" value="InterPro"/>
</dbReference>
<evidence type="ECO:0000256" key="2">
    <source>
        <dbReference type="ARBA" id="ARBA00005988"/>
    </source>
</evidence>
<keyword evidence="5" id="KW-0862">Zinc</keyword>
<organism evidence="10 11">
    <name type="scientific">Runella slithyformis (strain ATCC 29530 / DSM 19594 / LMG 11500 / NCIMB 11436 / LSU 4)</name>
    <dbReference type="NCBI Taxonomy" id="761193"/>
    <lineage>
        <taxon>Bacteria</taxon>
        <taxon>Pseudomonadati</taxon>
        <taxon>Bacteroidota</taxon>
        <taxon>Cytophagia</taxon>
        <taxon>Cytophagales</taxon>
        <taxon>Spirosomataceae</taxon>
        <taxon>Runella</taxon>
    </lineage>
</organism>
<evidence type="ECO:0000256" key="7">
    <source>
        <dbReference type="PROSITE-ProRule" id="PRU01379"/>
    </source>
</evidence>
<feature type="signal peptide" evidence="8">
    <location>
        <begin position="1"/>
        <end position="23"/>
    </location>
</feature>
<dbReference type="Proteomes" id="UP000000493">
    <property type="component" value="Chromosome"/>
</dbReference>
<dbReference type="PRINTS" id="PR00765">
    <property type="entry name" value="CRBOXYPTASEA"/>
</dbReference>
<dbReference type="PANTHER" id="PTHR11705">
    <property type="entry name" value="PROTEASE FAMILY M14 CARBOXYPEPTIDASE A,B"/>
    <property type="match status" value="1"/>
</dbReference>